<dbReference type="InterPro" id="IPR036388">
    <property type="entry name" value="WH-like_DNA-bd_sf"/>
</dbReference>
<name>A0A8T3VF31_9EURY</name>
<comment type="caution">
    <text evidence="1">The sequence shown here is derived from an EMBL/GenBank/DDBJ whole genome shotgun (WGS) entry which is preliminary data.</text>
</comment>
<dbReference type="SUPFAM" id="SSF46785">
    <property type="entry name" value="Winged helix' DNA-binding domain"/>
    <property type="match status" value="1"/>
</dbReference>
<protein>
    <submittedName>
        <fullName evidence="1">Transcriptional regulator</fullName>
    </submittedName>
</protein>
<sequence>MKTIEKSMKMPSQIAAELDLRQSQISTTLSELKSANLVVCLNEEKKRGRLYKLTDLGLRVYEFITDE</sequence>
<evidence type="ECO:0000313" key="2">
    <source>
        <dbReference type="Proteomes" id="UP000713479"/>
    </source>
</evidence>
<reference evidence="1" key="1">
    <citation type="submission" date="2019-04" db="EMBL/GenBank/DDBJ databases">
        <title>Evolution of Biomass-Degrading Anaerobic Consortia Revealed by Metagenomics.</title>
        <authorList>
            <person name="Peng X."/>
        </authorList>
    </citation>
    <scope>NUCLEOTIDE SEQUENCE</scope>
    <source>
        <strain evidence="1">SIG13</strain>
    </source>
</reference>
<dbReference type="Proteomes" id="UP000713479">
    <property type="component" value="Unassembled WGS sequence"/>
</dbReference>
<evidence type="ECO:0000313" key="1">
    <source>
        <dbReference type="EMBL" id="MBE6510094.1"/>
    </source>
</evidence>
<dbReference type="Gene3D" id="1.10.10.10">
    <property type="entry name" value="Winged helix-like DNA-binding domain superfamily/Winged helix DNA-binding domain"/>
    <property type="match status" value="1"/>
</dbReference>
<organism evidence="1 2">
    <name type="scientific">Methanobrevibacter millerae</name>
    <dbReference type="NCBI Taxonomy" id="230361"/>
    <lineage>
        <taxon>Archaea</taxon>
        <taxon>Methanobacteriati</taxon>
        <taxon>Methanobacteriota</taxon>
        <taxon>Methanomada group</taxon>
        <taxon>Methanobacteria</taxon>
        <taxon>Methanobacteriales</taxon>
        <taxon>Methanobacteriaceae</taxon>
        <taxon>Methanobrevibacter</taxon>
    </lineage>
</organism>
<accession>A0A8T3VF31</accession>
<dbReference type="AlphaFoldDB" id="A0A8T3VF31"/>
<proteinExistence type="predicted"/>
<gene>
    <name evidence="1" type="ORF">E7Z74_02310</name>
</gene>
<dbReference type="EMBL" id="SUTF01000003">
    <property type="protein sequence ID" value="MBE6510094.1"/>
    <property type="molecule type" value="Genomic_DNA"/>
</dbReference>
<dbReference type="InterPro" id="IPR036390">
    <property type="entry name" value="WH_DNA-bd_sf"/>
</dbReference>